<feature type="chain" id="PRO_5018813438" description="Peptidyl-prolyl cis-trans isomerase" evidence="4">
    <location>
        <begin position="21"/>
        <end position="225"/>
    </location>
</feature>
<feature type="domain" description="PPIase cyclophilin-type" evidence="6">
    <location>
        <begin position="53"/>
        <end position="171"/>
    </location>
</feature>
<dbReference type="EMBL" id="QXTF01000001">
    <property type="protein sequence ID" value="RIX31873.1"/>
    <property type="molecule type" value="Genomic_DNA"/>
</dbReference>
<dbReference type="PANTHER" id="PTHR45625:SF4">
    <property type="entry name" value="PEPTIDYLPROLYL ISOMERASE DOMAIN AND WD REPEAT-CONTAINING PROTEIN 1"/>
    <property type="match status" value="1"/>
</dbReference>
<keyword evidence="3 4" id="KW-0413">Isomerase</keyword>
<dbReference type="GO" id="GO:0006457">
    <property type="term" value="P:protein folding"/>
    <property type="evidence" value="ECO:0007669"/>
    <property type="project" value="InterPro"/>
</dbReference>
<evidence type="ECO:0000256" key="3">
    <source>
        <dbReference type="ARBA" id="ARBA00023235"/>
    </source>
</evidence>
<reference evidence="7 8" key="1">
    <citation type="submission" date="2018-09" db="EMBL/GenBank/DDBJ databases">
        <title>Sphingomonas sp. DAC4.</title>
        <authorList>
            <person name="Seo T."/>
        </authorList>
    </citation>
    <scope>NUCLEOTIDE SEQUENCE [LARGE SCALE GENOMIC DNA]</scope>
    <source>
        <strain evidence="7 8">DAC4</strain>
    </source>
</reference>
<dbReference type="CDD" id="cd00317">
    <property type="entry name" value="cyclophilin"/>
    <property type="match status" value="1"/>
</dbReference>
<accession>A0A418Q231</accession>
<evidence type="ECO:0000259" key="6">
    <source>
        <dbReference type="PROSITE" id="PS50072"/>
    </source>
</evidence>
<evidence type="ECO:0000256" key="4">
    <source>
        <dbReference type="RuleBase" id="RU363019"/>
    </source>
</evidence>
<dbReference type="InterPro" id="IPR020892">
    <property type="entry name" value="Cyclophilin-type_PPIase_CS"/>
</dbReference>
<dbReference type="Gene3D" id="2.40.100.10">
    <property type="entry name" value="Cyclophilin-like"/>
    <property type="match status" value="1"/>
</dbReference>
<name>A0A418Q231_9SPHN</name>
<comment type="similarity">
    <text evidence="1 4">Belongs to the cyclophilin-type PPIase family.</text>
</comment>
<comment type="caution">
    <text evidence="7">The sequence shown here is derived from an EMBL/GenBank/DDBJ whole genome shotgun (WGS) entry which is preliminary data.</text>
</comment>
<dbReference type="EC" id="5.2.1.8" evidence="4"/>
<dbReference type="InterPro" id="IPR044666">
    <property type="entry name" value="Cyclophilin_A-like"/>
</dbReference>
<feature type="signal peptide" evidence="4">
    <location>
        <begin position="1"/>
        <end position="20"/>
    </location>
</feature>
<organism evidence="7 8">
    <name type="scientific">Sphingomonas edaphi</name>
    <dbReference type="NCBI Taxonomy" id="2315689"/>
    <lineage>
        <taxon>Bacteria</taxon>
        <taxon>Pseudomonadati</taxon>
        <taxon>Pseudomonadota</taxon>
        <taxon>Alphaproteobacteria</taxon>
        <taxon>Sphingomonadales</taxon>
        <taxon>Sphingomonadaceae</taxon>
        <taxon>Sphingomonas</taxon>
    </lineage>
</organism>
<dbReference type="InterPro" id="IPR002130">
    <property type="entry name" value="Cyclophilin-type_PPIase_dom"/>
</dbReference>
<dbReference type="Proteomes" id="UP000285023">
    <property type="component" value="Unassembled WGS sequence"/>
</dbReference>
<dbReference type="PROSITE" id="PS50072">
    <property type="entry name" value="CSA_PPIASE_2"/>
    <property type="match status" value="1"/>
</dbReference>
<keyword evidence="4" id="KW-0732">Signal</keyword>
<keyword evidence="2 4" id="KW-0697">Rotamase</keyword>
<dbReference type="Pfam" id="PF00160">
    <property type="entry name" value="Pro_isomerase"/>
    <property type="match status" value="1"/>
</dbReference>
<keyword evidence="8" id="KW-1185">Reference proteome</keyword>
<dbReference type="OrthoDB" id="9807797at2"/>
<evidence type="ECO:0000256" key="5">
    <source>
        <dbReference type="SAM" id="MobiDB-lite"/>
    </source>
</evidence>
<protein>
    <recommendedName>
        <fullName evidence="4">Peptidyl-prolyl cis-trans isomerase</fullName>
        <shortName evidence="4">PPIase</shortName>
        <ecNumber evidence="4">5.2.1.8</ecNumber>
    </recommendedName>
</protein>
<dbReference type="GO" id="GO:0003755">
    <property type="term" value="F:peptidyl-prolyl cis-trans isomerase activity"/>
    <property type="evidence" value="ECO:0007669"/>
    <property type="project" value="UniProtKB-UniRule"/>
</dbReference>
<dbReference type="PANTHER" id="PTHR45625">
    <property type="entry name" value="PEPTIDYL-PROLYL CIS-TRANS ISOMERASE-RELATED"/>
    <property type="match status" value="1"/>
</dbReference>
<proteinExistence type="inferred from homology"/>
<dbReference type="PRINTS" id="PR00153">
    <property type="entry name" value="CSAPPISMRASE"/>
</dbReference>
<evidence type="ECO:0000256" key="1">
    <source>
        <dbReference type="ARBA" id="ARBA00007365"/>
    </source>
</evidence>
<evidence type="ECO:0000256" key="2">
    <source>
        <dbReference type="ARBA" id="ARBA00023110"/>
    </source>
</evidence>
<dbReference type="AlphaFoldDB" id="A0A418Q231"/>
<dbReference type="PROSITE" id="PS00170">
    <property type="entry name" value="CSA_PPIASE_1"/>
    <property type="match status" value="1"/>
</dbReference>
<dbReference type="InterPro" id="IPR029000">
    <property type="entry name" value="Cyclophilin-like_dom_sf"/>
</dbReference>
<evidence type="ECO:0000313" key="7">
    <source>
        <dbReference type="EMBL" id="RIX31873.1"/>
    </source>
</evidence>
<comment type="catalytic activity">
    <reaction evidence="4">
        <text>[protein]-peptidylproline (omega=180) = [protein]-peptidylproline (omega=0)</text>
        <dbReference type="Rhea" id="RHEA:16237"/>
        <dbReference type="Rhea" id="RHEA-COMP:10747"/>
        <dbReference type="Rhea" id="RHEA-COMP:10748"/>
        <dbReference type="ChEBI" id="CHEBI:83833"/>
        <dbReference type="ChEBI" id="CHEBI:83834"/>
        <dbReference type="EC" id="5.2.1.8"/>
    </reaction>
</comment>
<dbReference type="SUPFAM" id="SSF50891">
    <property type="entry name" value="Cyclophilin-like"/>
    <property type="match status" value="1"/>
</dbReference>
<sequence length="225" mass="23372">MNKSLIALPFLAFALIAAKPAPPPVKPVVSLVAPAEIAADPANRWTLELSNGGKVVILLRPDVAPQTVYRIQQLTAQGFYNGLKFHRVIPGFMAQGGDPKGTGEGGSPLPDLQAEFNDLPHVRGVASMARAEEPNSANSQFFIMTAPRFSLDHKYSAFGRVVEGMASVDSIAVGEPPAEPTTIVRASLGGPLPAAPTIAAVPSAEPVAPAETPAQPAAQETPASN</sequence>
<comment type="function">
    <text evidence="4">PPIases accelerate the folding of proteins. It catalyzes the cis-trans isomerization of proline imidic peptide bonds in oligopeptides.</text>
</comment>
<feature type="region of interest" description="Disordered" evidence="5">
    <location>
        <begin position="202"/>
        <end position="225"/>
    </location>
</feature>
<gene>
    <name evidence="7" type="ORF">D3M59_02425</name>
</gene>
<evidence type="ECO:0000313" key="8">
    <source>
        <dbReference type="Proteomes" id="UP000285023"/>
    </source>
</evidence>
<dbReference type="RefSeq" id="WP_119531259.1">
    <property type="nucleotide sequence ID" value="NZ_QXTF01000001.1"/>
</dbReference>